<proteinExistence type="predicted"/>
<dbReference type="AlphaFoldDB" id="A0A2T9JN71"/>
<feature type="signal peptide" evidence="1">
    <location>
        <begin position="1"/>
        <end position="23"/>
    </location>
</feature>
<accession>A0A2T9JN71</accession>
<protein>
    <submittedName>
        <fullName evidence="2">Uncharacterized protein</fullName>
    </submittedName>
</protein>
<organism evidence="2 3">
    <name type="scientific">Caulobacter radicis</name>
    <dbReference type="NCBI Taxonomy" id="2172650"/>
    <lineage>
        <taxon>Bacteria</taxon>
        <taxon>Pseudomonadati</taxon>
        <taxon>Pseudomonadota</taxon>
        <taxon>Alphaproteobacteria</taxon>
        <taxon>Caulobacterales</taxon>
        <taxon>Caulobacteraceae</taxon>
        <taxon>Caulobacter</taxon>
    </lineage>
</organism>
<dbReference type="Proteomes" id="UP000244913">
    <property type="component" value="Unassembled WGS sequence"/>
</dbReference>
<comment type="caution">
    <text evidence="2">The sequence shown here is derived from an EMBL/GenBank/DDBJ whole genome shotgun (WGS) entry which is preliminary data.</text>
</comment>
<sequence>MPRPPRTVLSIIIALGLAGPALAQAPSPDTPANLAAARALLPAGAAPTAHRFSPDHMLAVMGRFEFGDAPKPVAPGVCTRRIHEVGLRYRQDPGGGDPTIAPDPDKIGVKVTLAVGAACQGQSLEGFATVSGATPEEAAQLLAWLVGQQALGRRAEASLACDTISGPPACPKGEAAAFAALPLPSLYHLRKDKDGRWSLWISRHPRPLGDSVHLIYDVSVERASEARPRILIQGRIPAPF</sequence>
<dbReference type="RefSeq" id="WP_116566056.1">
    <property type="nucleotide sequence ID" value="NZ_QDKP01000023.1"/>
</dbReference>
<reference evidence="2 3" key="1">
    <citation type="submission" date="2018-04" db="EMBL/GenBank/DDBJ databases">
        <title>The genome sequence of Caulobacter sp. 736.</title>
        <authorList>
            <person name="Gao J."/>
            <person name="Sun J."/>
        </authorList>
    </citation>
    <scope>NUCLEOTIDE SEQUENCE [LARGE SCALE GENOMIC DNA]</scope>
    <source>
        <strain evidence="2 3">736</strain>
    </source>
</reference>
<name>A0A2T9JN71_9CAUL</name>
<evidence type="ECO:0000256" key="1">
    <source>
        <dbReference type="SAM" id="SignalP"/>
    </source>
</evidence>
<feature type="chain" id="PRO_5015464446" evidence="1">
    <location>
        <begin position="24"/>
        <end position="240"/>
    </location>
</feature>
<dbReference type="EMBL" id="QDKP01000023">
    <property type="protein sequence ID" value="PVM85150.1"/>
    <property type="molecule type" value="Genomic_DNA"/>
</dbReference>
<keyword evidence="1" id="KW-0732">Signal</keyword>
<gene>
    <name evidence="2" type="ORF">DDF65_07560</name>
</gene>
<evidence type="ECO:0000313" key="3">
    <source>
        <dbReference type="Proteomes" id="UP000244913"/>
    </source>
</evidence>
<keyword evidence="3" id="KW-1185">Reference proteome</keyword>
<evidence type="ECO:0000313" key="2">
    <source>
        <dbReference type="EMBL" id="PVM85150.1"/>
    </source>
</evidence>